<dbReference type="InterPro" id="IPR041677">
    <property type="entry name" value="DNA2/NAM7_AAA_11"/>
</dbReference>
<dbReference type="InterPro" id="IPR026122">
    <property type="entry name" value="MOV-10/SDE3_DEXXQ/H-box"/>
</dbReference>
<dbReference type="SUPFAM" id="SSF52540">
    <property type="entry name" value="P-loop containing nucleoside triphosphate hydrolases"/>
    <property type="match status" value="1"/>
</dbReference>
<keyword evidence="7" id="KW-1185">Reference proteome</keyword>
<evidence type="ECO:0000259" key="4">
    <source>
        <dbReference type="Pfam" id="PF13086"/>
    </source>
</evidence>
<evidence type="ECO:0008006" key="8">
    <source>
        <dbReference type="Google" id="ProtNLM"/>
    </source>
</evidence>
<dbReference type="InterPro" id="IPR041679">
    <property type="entry name" value="DNA2/NAM7-like_C"/>
</dbReference>
<gene>
    <name evidence="6" type="ORF">L201_004553</name>
</gene>
<dbReference type="GO" id="GO:0005737">
    <property type="term" value="C:cytoplasm"/>
    <property type="evidence" value="ECO:0007669"/>
    <property type="project" value="UniProtKB-SubCell"/>
</dbReference>
<dbReference type="GO" id="GO:0031047">
    <property type="term" value="P:regulatory ncRNA-mediated gene silencing"/>
    <property type="evidence" value="ECO:0007669"/>
    <property type="project" value="UniProtKB-KW"/>
</dbReference>
<evidence type="ECO:0000313" key="7">
    <source>
        <dbReference type="Proteomes" id="UP001355207"/>
    </source>
</evidence>
<accession>A0AAX4JXN4</accession>
<keyword evidence="3" id="KW-0943">RNA-mediated gene silencing</keyword>
<feature type="domain" description="DNA2/NAM7 helicase helicase" evidence="4">
    <location>
        <begin position="555"/>
        <end position="607"/>
    </location>
</feature>
<protein>
    <recommendedName>
        <fullName evidence="8">RNA helicase</fullName>
    </recommendedName>
</protein>
<dbReference type="GO" id="GO:0032574">
    <property type="term" value="F:5'-3' RNA helicase activity"/>
    <property type="evidence" value="ECO:0007669"/>
    <property type="project" value="InterPro"/>
</dbReference>
<dbReference type="PANTHER" id="PTHR45418">
    <property type="entry name" value="CANCER/TESTIS ANTIGEN 55"/>
    <property type="match status" value="1"/>
</dbReference>
<evidence type="ECO:0000313" key="6">
    <source>
        <dbReference type="EMBL" id="WWC89628.1"/>
    </source>
</evidence>
<dbReference type="GeneID" id="91095223"/>
<dbReference type="PANTHER" id="PTHR45418:SF1">
    <property type="entry name" value="CANCER_TESTIS ANTIGEN 55"/>
    <property type="match status" value="1"/>
</dbReference>
<dbReference type="AlphaFoldDB" id="A0AAX4JXN4"/>
<dbReference type="InterPro" id="IPR027417">
    <property type="entry name" value="P-loop_NTPase"/>
</dbReference>
<dbReference type="EMBL" id="CP144102">
    <property type="protein sequence ID" value="WWC89628.1"/>
    <property type="molecule type" value="Genomic_DNA"/>
</dbReference>
<name>A0AAX4JXN4_9TREE</name>
<dbReference type="CDD" id="cd18808">
    <property type="entry name" value="SF1_C_Upf1"/>
    <property type="match status" value="1"/>
</dbReference>
<feature type="domain" description="DNA2/NAM7 helicase helicase" evidence="4">
    <location>
        <begin position="371"/>
        <end position="442"/>
    </location>
</feature>
<sequence length="903" mass="100875">MVYPHDGSYIHPSWHDIVPLIYSSTHPNHLHPYLESINLHPQIHSLSNPTSSPVPPSTPGSIDTFNSDFPPLGQYNSSAQPSSPLIYQTGRARTNGQGKQNLDRFASKYTPQWLKQLPTPSYTFHLDPVAAFPPPHYAAEVFTPKLLSNPLPIAQQCPSLLALPPAQGSAVPFQSSTALSNLDYYAKHFSNLLSLHLSALLENTRQAFLPLTSIQPYPVAGLSNTYRIYVPGIREDSPRLYIGDRMIIRGLYQQYQQASINAIEAEVVGLEKTKSWVYVQSPHLGRLDGDRVASANGAGVVGNGFGVRCQIKFLLNVKPVCDMQDAVRTFGLLQSVKFEIVHRWLFPEVQHVKAESRNTSQRPIEWVDEGLNEEQKGAVSAIVSGSHRIPYLISGPPGVSKTKTIVEIAQQIIISYPESSILICAPSNSAADTLARRLCKASHPSADPASDTTIRPGIMLRLNNPSRTFAEVPGEILPFCYVATSPDGIETFSIPSFTDLMKYRVIISSCQDAGILVTANATNTAMMKAESELIETFHPISKISRTKEVLPHWTHLLIDEAAQASEPETLIPLSVVVPYPLPKGYNTVDPTVVLCGDSQQLGPIVSSSEARDGELDVSLLERLFDREIYATHSNSRRSQQLRNRHLQSDWEAPFTNLVQNYRSIAPILMIPAAMFYEDTLIPSARDVKLLEWKDLPNAKLPILFQGCEGEENWIDESWYNPSEINAVIRIISSLLESDLGVEQKEIAVITPWREQVWKMRARLRSSGYHEVDVGNVETYQGAEFRVTIVSCVRSRERFLDDDRKNNMGLFNERKRFNVAITRAKEILVVVGNANLLKRDPYWNGFLQIMLRNNLYIGPELDLEVTGAYMSRLESTIHDNETHDPEEATMRLAGALARETLRDD</sequence>
<feature type="domain" description="DNA2/NAM7 helicase-like C-terminal" evidence="5">
    <location>
        <begin position="646"/>
        <end position="833"/>
    </location>
</feature>
<dbReference type="CDD" id="cd18038">
    <property type="entry name" value="DEXXQc_Helz-like"/>
    <property type="match status" value="1"/>
</dbReference>
<dbReference type="Pfam" id="PF13087">
    <property type="entry name" value="AAA_12"/>
    <property type="match status" value="1"/>
</dbReference>
<keyword evidence="2" id="KW-0963">Cytoplasm</keyword>
<evidence type="ECO:0000259" key="5">
    <source>
        <dbReference type="Pfam" id="PF13087"/>
    </source>
</evidence>
<evidence type="ECO:0000256" key="2">
    <source>
        <dbReference type="ARBA" id="ARBA00022490"/>
    </source>
</evidence>
<dbReference type="Gene3D" id="3.40.50.300">
    <property type="entry name" value="P-loop containing nucleotide triphosphate hydrolases"/>
    <property type="match status" value="2"/>
</dbReference>
<dbReference type="Pfam" id="PF13086">
    <property type="entry name" value="AAA_11"/>
    <property type="match status" value="2"/>
</dbReference>
<dbReference type="Proteomes" id="UP001355207">
    <property type="component" value="Chromosome 5"/>
</dbReference>
<dbReference type="GO" id="GO:0003723">
    <property type="term" value="F:RNA binding"/>
    <property type="evidence" value="ECO:0007669"/>
    <property type="project" value="InterPro"/>
</dbReference>
<dbReference type="RefSeq" id="XP_066076391.1">
    <property type="nucleotide sequence ID" value="XM_066220294.1"/>
</dbReference>
<organism evidence="6 7">
    <name type="scientific">Kwoniella dendrophila CBS 6074</name>
    <dbReference type="NCBI Taxonomy" id="1295534"/>
    <lineage>
        <taxon>Eukaryota</taxon>
        <taxon>Fungi</taxon>
        <taxon>Dikarya</taxon>
        <taxon>Basidiomycota</taxon>
        <taxon>Agaricomycotina</taxon>
        <taxon>Tremellomycetes</taxon>
        <taxon>Tremellales</taxon>
        <taxon>Cryptococcaceae</taxon>
        <taxon>Kwoniella</taxon>
    </lineage>
</organism>
<reference evidence="6 7" key="1">
    <citation type="submission" date="2024-01" db="EMBL/GenBank/DDBJ databases">
        <title>Comparative genomics of Cryptococcus and Kwoniella reveals pathogenesis evolution and contrasting modes of karyotype evolution via chromosome fusion or intercentromeric recombination.</title>
        <authorList>
            <person name="Coelho M.A."/>
            <person name="David-Palma M."/>
            <person name="Shea T."/>
            <person name="Bowers K."/>
            <person name="McGinley-Smith S."/>
            <person name="Mohammad A.W."/>
            <person name="Gnirke A."/>
            <person name="Yurkov A.M."/>
            <person name="Nowrousian M."/>
            <person name="Sun S."/>
            <person name="Cuomo C.A."/>
            <person name="Heitman J."/>
        </authorList>
    </citation>
    <scope>NUCLEOTIDE SEQUENCE [LARGE SCALE GENOMIC DNA]</scope>
    <source>
        <strain evidence="6 7">CBS 6074</strain>
    </source>
</reference>
<dbReference type="InterPro" id="IPR047187">
    <property type="entry name" value="SF1_C_Upf1"/>
</dbReference>
<evidence type="ECO:0000256" key="1">
    <source>
        <dbReference type="ARBA" id="ARBA00004496"/>
    </source>
</evidence>
<comment type="subcellular location">
    <subcellularLocation>
        <location evidence="1">Cytoplasm</location>
    </subcellularLocation>
</comment>
<proteinExistence type="predicted"/>
<evidence type="ECO:0000256" key="3">
    <source>
        <dbReference type="ARBA" id="ARBA00023158"/>
    </source>
</evidence>